<dbReference type="Proteomes" id="UP000432089">
    <property type="component" value="Unassembled WGS sequence"/>
</dbReference>
<protein>
    <submittedName>
        <fullName evidence="4">MerR family transcriptional regulator</fullName>
    </submittedName>
</protein>
<reference evidence="4 5" key="1">
    <citation type="submission" date="2019-09" db="EMBL/GenBank/DDBJ databases">
        <title>YIM 132180 draft genome.</title>
        <authorList>
            <person name="Zhang K."/>
        </authorList>
    </citation>
    <scope>NUCLEOTIDE SEQUENCE [LARGE SCALE GENOMIC DNA]</scope>
    <source>
        <strain evidence="4 5">YIM 132180</strain>
    </source>
</reference>
<accession>A0A7V7U087</accession>
<evidence type="ECO:0000313" key="5">
    <source>
        <dbReference type="Proteomes" id="UP000432089"/>
    </source>
</evidence>
<name>A0A7V7U087_9HYPH</name>
<dbReference type="Gene3D" id="1.10.1660.10">
    <property type="match status" value="1"/>
</dbReference>
<sequence length="153" mass="17304">MSSAAQGRSKTTEPTISKPSVEEMLGLTPQAAEPKAFYRIGDLSREFGVTLRTLRFYEDRGLLQPTRRGVTRIYSSMDYRRLRLILLCKTLGFSLTEIQRLVEHYLHTTSPKRQLDELRAAFQRQRSQLLSQREGLEASMAAIDASLAALKAA</sequence>
<dbReference type="SMART" id="SM00422">
    <property type="entry name" value="HTH_MERR"/>
    <property type="match status" value="1"/>
</dbReference>
<dbReference type="AlphaFoldDB" id="A0A7V7U087"/>
<dbReference type="PANTHER" id="PTHR30204">
    <property type="entry name" value="REDOX-CYCLING DRUG-SENSING TRANSCRIPTIONAL ACTIVATOR SOXR"/>
    <property type="match status" value="1"/>
</dbReference>
<dbReference type="GO" id="GO:0003700">
    <property type="term" value="F:DNA-binding transcription factor activity"/>
    <property type="evidence" value="ECO:0007669"/>
    <property type="project" value="InterPro"/>
</dbReference>
<dbReference type="RefSeq" id="WP_150969233.1">
    <property type="nucleotide sequence ID" value="NZ_VZDO01000005.1"/>
</dbReference>
<feature type="region of interest" description="Disordered" evidence="2">
    <location>
        <begin position="1"/>
        <end position="23"/>
    </location>
</feature>
<organism evidence="4 5">
    <name type="scientific">Plantimonas leprariae</name>
    <dbReference type="NCBI Taxonomy" id="2615207"/>
    <lineage>
        <taxon>Bacteria</taxon>
        <taxon>Pseudomonadati</taxon>
        <taxon>Pseudomonadota</taxon>
        <taxon>Alphaproteobacteria</taxon>
        <taxon>Hyphomicrobiales</taxon>
        <taxon>Aurantimonadaceae</taxon>
        <taxon>Plantimonas</taxon>
    </lineage>
</organism>
<keyword evidence="1" id="KW-0238">DNA-binding</keyword>
<evidence type="ECO:0000256" key="1">
    <source>
        <dbReference type="ARBA" id="ARBA00023125"/>
    </source>
</evidence>
<keyword evidence="5" id="KW-1185">Reference proteome</keyword>
<evidence type="ECO:0000259" key="3">
    <source>
        <dbReference type="PROSITE" id="PS50937"/>
    </source>
</evidence>
<evidence type="ECO:0000256" key="2">
    <source>
        <dbReference type="SAM" id="MobiDB-lite"/>
    </source>
</evidence>
<comment type="caution">
    <text evidence="4">The sequence shown here is derived from an EMBL/GenBank/DDBJ whole genome shotgun (WGS) entry which is preliminary data.</text>
</comment>
<evidence type="ECO:0000313" key="4">
    <source>
        <dbReference type="EMBL" id="KAB0680181.1"/>
    </source>
</evidence>
<dbReference type="EMBL" id="VZDO01000005">
    <property type="protein sequence ID" value="KAB0680181.1"/>
    <property type="molecule type" value="Genomic_DNA"/>
</dbReference>
<feature type="compositionally biased region" description="Polar residues" evidence="2">
    <location>
        <begin position="1"/>
        <end position="18"/>
    </location>
</feature>
<dbReference type="InterPro" id="IPR047057">
    <property type="entry name" value="MerR_fam"/>
</dbReference>
<dbReference type="GO" id="GO:0003677">
    <property type="term" value="F:DNA binding"/>
    <property type="evidence" value="ECO:0007669"/>
    <property type="project" value="UniProtKB-KW"/>
</dbReference>
<dbReference type="PROSITE" id="PS50937">
    <property type="entry name" value="HTH_MERR_2"/>
    <property type="match status" value="1"/>
</dbReference>
<gene>
    <name evidence="4" type="ORF">F6X38_08300</name>
</gene>
<dbReference type="PANTHER" id="PTHR30204:SF58">
    <property type="entry name" value="HTH-TYPE TRANSCRIPTIONAL REGULATOR YFMP"/>
    <property type="match status" value="1"/>
</dbReference>
<dbReference type="SUPFAM" id="SSF46955">
    <property type="entry name" value="Putative DNA-binding domain"/>
    <property type="match status" value="1"/>
</dbReference>
<dbReference type="InterPro" id="IPR000551">
    <property type="entry name" value="MerR-type_HTH_dom"/>
</dbReference>
<proteinExistence type="predicted"/>
<dbReference type="Pfam" id="PF13411">
    <property type="entry name" value="MerR_1"/>
    <property type="match status" value="1"/>
</dbReference>
<dbReference type="InterPro" id="IPR009061">
    <property type="entry name" value="DNA-bd_dom_put_sf"/>
</dbReference>
<feature type="domain" description="HTH merR-type" evidence="3">
    <location>
        <begin position="37"/>
        <end position="104"/>
    </location>
</feature>